<dbReference type="AlphaFoldDB" id="A0A4Q9VYA3"/>
<dbReference type="RefSeq" id="WP_131305118.1">
    <property type="nucleotide sequence ID" value="NZ_SJFN01000001.1"/>
</dbReference>
<proteinExistence type="predicted"/>
<dbReference type="InterPro" id="IPR006674">
    <property type="entry name" value="HD_domain"/>
</dbReference>
<reference evidence="6 7" key="1">
    <citation type="submission" date="2019-02" db="EMBL/GenBank/DDBJ databases">
        <title>Siculibacillus lacustris gen. nov., sp. nov., a new rosette-forming bacterium isolated from a freshwater crater lake (Lake St. Ana, Romania).</title>
        <authorList>
            <person name="Felfoldi T."/>
            <person name="Marton Z."/>
            <person name="Szabo A."/>
            <person name="Mentes A."/>
            <person name="Boka K."/>
            <person name="Marialigeti K."/>
            <person name="Mathe I."/>
            <person name="Koncz M."/>
            <person name="Schumann P."/>
            <person name="Toth E."/>
        </authorList>
    </citation>
    <scope>NUCLEOTIDE SEQUENCE [LARGE SCALE GENOMIC DNA]</scope>
    <source>
        <strain evidence="6 7">SA-279</strain>
    </source>
</reference>
<feature type="coiled-coil region" evidence="1">
    <location>
        <begin position="277"/>
        <end position="308"/>
    </location>
</feature>
<dbReference type="PROSITE" id="PS50885">
    <property type="entry name" value="HAMP"/>
    <property type="match status" value="1"/>
</dbReference>
<keyword evidence="2" id="KW-0472">Membrane</keyword>
<feature type="transmembrane region" description="Helical" evidence="2">
    <location>
        <begin position="184"/>
        <end position="214"/>
    </location>
</feature>
<dbReference type="SMART" id="SM00304">
    <property type="entry name" value="HAMP"/>
    <property type="match status" value="1"/>
</dbReference>
<dbReference type="Gene3D" id="6.10.340.10">
    <property type="match status" value="1"/>
</dbReference>
<dbReference type="InterPro" id="IPR037522">
    <property type="entry name" value="HD_GYP_dom"/>
</dbReference>
<dbReference type="GO" id="GO:0008081">
    <property type="term" value="F:phosphoric diester hydrolase activity"/>
    <property type="evidence" value="ECO:0007669"/>
    <property type="project" value="UniProtKB-ARBA"/>
</dbReference>
<dbReference type="Pfam" id="PF12729">
    <property type="entry name" value="4HB_MCP_1"/>
    <property type="match status" value="1"/>
</dbReference>
<evidence type="ECO:0000259" key="5">
    <source>
        <dbReference type="PROSITE" id="PS51832"/>
    </source>
</evidence>
<dbReference type="InterPro" id="IPR003660">
    <property type="entry name" value="HAMP_dom"/>
</dbReference>
<sequence>MRISIKISLMVGMALSVGFLVGQAAMAVSMLRQVHTTNTAIATDWLPSVRVLGEINLHATRYRLRAARHVMNVYDTHVPEIEAQLAEEAAQLQQDFASYEPLISDEGERRAWTDFRGDWNLYTAAQDEVLAASRRGDKVRAAEIIEESRDLFLGAIAKLTREIDTNNGYVAAATVAAEQTYARALIAVVALAVIAVIFGLAVWRFVVVTAATALDRLIGAMKSIAAGDFGTAIPSRERRDEIGDMAQTLVVFRDGLAEAERLRAEQAALDLANLRLMREAEQNLSALAERLDAEVTQKTRDLAEREREIIWRLSRATERRDSDTGDHIARMARIAGLVAEAMGLPDADRRLIELAAQMHDIGKVGIPDDILFKPGAFMPDERRVMETHALLGWDILKGSESRLIQMAADVAVSHHEKWDGSGYPRGLAGEAIPLCGRIAAVADVFDALLSRRAYKAEWPIEEARAYIADNAGRHFDPACVDAFFARWDEIAAIAGVSASEVAASASAAA</sequence>
<dbReference type="GO" id="GO:0007165">
    <property type="term" value="P:signal transduction"/>
    <property type="evidence" value="ECO:0007669"/>
    <property type="project" value="InterPro"/>
</dbReference>
<protein>
    <submittedName>
        <fullName evidence="6">HD domain-containing protein</fullName>
    </submittedName>
</protein>
<dbReference type="PANTHER" id="PTHR45228">
    <property type="entry name" value="CYCLIC DI-GMP PHOSPHODIESTERASE TM_0186-RELATED"/>
    <property type="match status" value="1"/>
</dbReference>
<dbReference type="InterPro" id="IPR003607">
    <property type="entry name" value="HD/PDEase_dom"/>
</dbReference>
<evidence type="ECO:0000256" key="2">
    <source>
        <dbReference type="SAM" id="Phobius"/>
    </source>
</evidence>
<dbReference type="Pfam" id="PF13487">
    <property type="entry name" value="HD_5"/>
    <property type="match status" value="1"/>
</dbReference>
<name>A0A4Q9VYA3_9HYPH</name>
<evidence type="ECO:0000259" key="4">
    <source>
        <dbReference type="PROSITE" id="PS51831"/>
    </source>
</evidence>
<dbReference type="Pfam" id="PF00672">
    <property type="entry name" value="HAMP"/>
    <property type="match status" value="1"/>
</dbReference>
<evidence type="ECO:0000256" key="1">
    <source>
        <dbReference type="SAM" id="Coils"/>
    </source>
</evidence>
<dbReference type="Proteomes" id="UP000292781">
    <property type="component" value="Unassembled WGS sequence"/>
</dbReference>
<organism evidence="6 7">
    <name type="scientific">Siculibacillus lacustris</name>
    <dbReference type="NCBI Taxonomy" id="1549641"/>
    <lineage>
        <taxon>Bacteria</taxon>
        <taxon>Pseudomonadati</taxon>
        <taxon>Pseudomonadota</taxon>
        <taxon>Alphaproteobacteria</taxon>
        <taxon>Hyphomicrobiales</taxon>
        <taxon>Ancalomicrobiaceae</taxon>
        <taxon>Siculibacillus</taxon>
    </lineage>
</organism>
<dbReference type="PROSITE" id="PS51832">
    <property type="entry name" value="HD_GYP"/>
    <property type="match status" value="1"/>
</dbReference>
<feature type="domain" description="HAMP" evidence="3">
    <location>
        <begin position="208"/>
        <end position="261"/>
    </location>
</feature>
<dbReference type="Gene3D" id="1.10.3210.10">
    <property type="entry name" value="Hypothetical protein af1432"/>
    <property type="match status" value="1"/>
</dbReference>
<dbReference type="CDD" id="cd00077">
    <property type="entry name" value="HDc"/>
    <property type="match status" value="1"/>
</dbReference>
<evidence type="ECO:0000259" key="3">
    <source>
        <dbReference type="PROSITE" id="PS50885"/>
    </source>
</evidence>
<dbReference type="PANTHER" id="PTHR45228:SF1">
    <property type="entry name" value="CYCLIC DI-GMP PHOSPHODIESTERASE TM_0186"/>
    <property type="match status" value="1"/>
</dbReference>
<keyword evidence="2" id="KW-0812">Transmembrane</keyword>
<evidence type="ECO:0000313" key="6">
    <source>
        <dbReference type="EMBL" id="TBW41390.1"/>
    </source>
</evidence>
<comment type="caution">
    <text evidence="6">The sequence shown here is derived from an EMBL/GenBank/DDBJ whole genome shotgun (WGS) entry which is preliminary data.</text>
</comment>
<dbReference type="SMART" id="SM00471">
    <property type="entry name" value="HDc"/>
    <property type="match status" value="1"/>
</dbReference>
<dbReference type="PROSITE" id="PS51831">
    <property type="entry name" value="HD"/>
    <property type="match status" value="1"/>
</dbReference>
<dbReference type="InterPro" id="IPR024478">
    <property type="entry name" value="HlyB_4HB_MCP"/>
</dbReference>
<dbReference type="InterPro" id="IPR052020">
    <property type="entry name" value="Cyclic_di-GMP/3'3'-cGAMP_PDE"/>
</dbReference>
<dbReference type="CDD" id="cd06225">
    <property type="entry name" value="HAMP"/>
    <property type="match status" value="1"/>
</dbReference>
<dbReference type="SUPFAM" id="SSF158472">
    <property type="entry name" value="HAMP domain-like"/>
    <property type="match status" value="1"/>
</dbReference>
<evidence type="ECO:0000313" key="7">
    <source>
        <dbReference type="Proteomes" id="UP000292781"/>
    </source>
</evidence>
<keyword evidence="2" id="KW-1133">Transmembrane helix</keyword>
<dbReference type="GO" id="GO:0016020">
    <property type="term" value="C:membrane"/>
    <property type="evidence" value="ECO:0007669"/>
    <property type="project" value="InterPro"/>
</dbReference>
<dbReference type="EMBL" id="SJFN01000001">
    <property type="protein sequence ID" value="TBW41390.1"/>
    <property type="molecule type" value="Genomic_DNA"/>
</dbReference>
<keyword evidence="7" id="KW-1185">Reference proteome</keyword>
<gene>
    <name evidence="6" type="ORF">EYW49_01295</name>
</gene>
<keyword evidence="1" id="KW-0175">Coiled coil</keyword>
<feature type="domain" description="HD-GYP" evidence="5">
    <location>
        <begin position="302"/>
        <end position="499"/>
    </location>
</feature>
<feature type="domain" description="HD" evidence="4">
    <location>
        <begin position="324"/>
        <end position="448"/>
    </location>
</feature>
<accession>A0A4Q9VYA3</accession>
<dbReference type="OrthoDB" id="7326651at2"/>
<dbReference type="SUPFAM" id="SSF109604">
    <property type="entry name" value="HD-domain/PDEase-like"/>
    <property type="match status" value="1"/>
</dbReference>